<dbReference type="PROSITE" id="PS50110">
    <property type="entry name" value="RESPONSE_REGULATORY"/>
    <property type="match status" value="1"/>
</dbReference>
<protein>
    <submittedName>
        <fullName evidence="4">Response regulator</fullName>
    </submittedName>
</protein>
<dbReference type="Gene3D" id="3.40.50.2300">
    <property type="match status" value="1"/>
</dbReference>
<gene>
    <name evidence="4" type="ORF">JMJ56_13480</name>
</gene>
<sequence length="133" mass="14425">MTVLLVEDDAIVRSTLADFLEAAGCELREAESTPSARTILMNPAEGIVVLVTDINLGPGEDGLTLAAEARQRVPGLAIFYVTGSPERLRVRPPPPTERVFLKPFNPDDLVAAVLYALDQRQQDDRPAATLTRS</sequence>
<organism evidence="4 5">
    <name type="scientific">Belnapia arida</name>
    <dbReference type="NCBI Taxonomy" id="2804533"/>
    <lineage>
        <taxon>Bacteria</taxon>
        <taxon>Pseudomonadati</taxon>
        <taxon>Pseudomonadota</taxon>
        <taxon>Alphaproteobacteria</taxon>
        <taxon>Acetobacterales</taxon>
        <taxon>Roseomonadaceae</taxon>
        <taxon>Belnapia</taxon>
    </lineage>
</organism>
<dbReference type="PANTHER" id="PTHR44591">
    <property type="entry name" value="STRESS RESPONSE REGULATOR PROTEIN 1"/>
    <property type="match status" value="1"/>
</dbReference>
<reference evidence="4 5" key="1">
    <citation type="submission" date="2021-01" db="EMBL/GenBank/DDBJ databases">
        <title>Belnapia mucosa sp. nov. and Belnapia arida sp. nov., isolated from the Tabernas Desert (Almeria, Spain).</title>
        <authorList>
            <person name="Molina-Menor E."/>
            <person name="Vidal-Verdu A."/>
            <person name="Calonge A."/>
            <person name="Satari L."/>
            <person name="Pereto J."/>
            <person name="Porcar M."/>
        </authorList>
    </citation>
    <scope>NUCLEOTIDE SEQUENCE [LARGE SCALE GENOMIC DNA]</scope>
    <source>
        <strain evidence="4 5">T18</strain>
    </source>
</reference>
<dbReference type="PANTHER" id="PTHR44591:SF3">
    <property type="entry name" value="RESPONSE REGULATORY DOMAIN-CONTAINING PROTEIN"/>
    <property type="match status" value="1"/>
</dbReference>
<evidence type="ECO:0000256" key="1">
    <source>
        <dbReference type="ARBA" id="ARBA00022553"/>
    </source>
</evidence>
<feature type="modified residue" description="4-aspartylphosphate" evidence="2">
    <location>
        <position position="53"/>
    </location>
</feature>
<comment type="caution">
    <text evidence="4">The sequence shown here is derived from an EMBL/GenBank/DDBJ whole genome shotgun (WGS) entry which is preliminary data.</text>
</comment>
<evidence type="ECO:0000313" key="4">
    <source>
        <dbReference type="EMBL" id="MBL6079024.1"/>
    </source>
</evidence>
<accession>A0ABS1U2W6</accession>
<dbReference type="RefSeq" id="WP_202832290.1">
    <property type="nucleotide sequence ID" value="NZ_JAETWB010000005.1"/>
</dbReference>
<dbReference type="EMBL" id="JAETWB010000005">
    <property type="protein sequence ID" value="MBL6079024.1"/>
    <property type="molecule type" value="Genomic_DNA"/>
</dbReference>
<feature type="domain" description="Response regulatory" evidence="3">
    <location>
        <begin position="2"/>
        <end position="117"/>
    </location>
</feature>
<dbReference type="SMART" id="SM00448">
    <property type="entry name" value="REC"/>
    <property type="match status" value="1"/>
</dbReference>
<evidence type="ECO:0000259" key="3">
    <source>
        <dbReference type="PROSITE" id="PS50110"/>
    </source>
</evidence>
<dbReference type="InterPro" id="IPR011006">
    <property type="entry name" value="CheY-like_superfamily"/>
</dbReference>
<dbReference type="Proteomes" id="UP000660885">
    <property type="component" value="Unassembled WGS sequence"/>
</dbReference>
<name>A0ABS1U2W6_9PROT</name>
<keyword evidence="1 2" id="KW-0597">Phosphoprotein</keyword>
<dbReference type="InterPro" id="IPR050595">
    <property type="entry name" value="Bact_response_regulator"/>
</dbReference>
<dbReference type="SUPFAM" id="SSF52172">
    <property type="entry name" value="CheY-like"/>
    <property type="match status" value="1"/>
</dbReference>
<dbReference type="InterPro" id="IPR001789">
    <property type="entry name" value="Sig_transdc_resp-reg_receiver"/>
</dbReference>
<dbReference type="Pfam" id="PF00072">
    <property type="entry name" value="Response_reg"/>
    <property type="match status" value="1"/>
</dbReference>
<proteinExistence type="predicted"/>
<keyword evidence="5" id="KW-1185">Reference proteome</keyword>
<evidence type="ECO:0000256" key="2">
    <source>
        <dbReference type="PROSITE-ProRule" id="PRU00169"/>
    </source>
</evidence>
<evidence type="ECO:0000313" key="5">
    <source>
        <dbReference type="Proteomes" id="UP000660885"/>
    </source>
</evidence>